<reference evidence="1" key="1">
    <citation type="submission" date="2018-05" db="EMBL/GenBank/DDBJ databases">
        <authorList>
            <person name="Lanie J.A."/>
            <person name="Ng W.-L."/>
            <person name="Kazmierczak K.M."/>
            <person name="Andrzejewski T.M."/>
            <person name="Davidsen T.M."/>
            <person name="Wayne K.J."/>
            <person name="Tettelin H."/>
            <person name="Glass J.I."/>
            <person name="Rusch D."/>
            <person name="Podicherti R."/>
            <person name="Tsui H.-C.T."/>
            <person name="Winkler M.E."/>
        </authorList>
    </citation>
    <scope>NUCLEOTIDE SEQUENCE</scope>
</reference>
<protein>
    <submittedName>
        <fullName evidence="1">Uncharacterized protein</fullName>
    </submittedName>
</protein>
<name>A0A382HVI3_9ZZZZ</name>
<evidence type="ECO:0000313" key="1">
    <source>
        <dbReference type="EMBL" id="SVB91189.1"/>
    </source>
</evidence>
<dbReference type="AlphaFoldDB" id="A0A382HVI3"/>
<dbReference type="EMBL" id="UINC01063494">
    <property type="protein sequence ID" value="SVB91189.1"/>
    <property type="molecule type" value="Genomic_DNA"/>
</dbReference>
<sequence length="90" mass="10031">MDMWKMNVKNISIILTLSVAIMVGQGPVPGKPAERKGVKATTEDGRKILIYEDGTWGIAPKEIFNIPVGDSYFIGPKDAKVTVMEWMDYQ</sequence>
<proteinExistence type="predicted"/>
<organism evidence="1">
    <name type="scientific">marine metagenome</name>
    <dbReference type="NCBI Taxonomy" id="408172"/>
    <lineage>
        <taxon>unclassified sequences</taxon>
        <taxon>metagenomes</taxon>
        <taxon>ecological metagenomes</taxon>
    </lineage>
</organism>
<gene>
    <name evidence="1" type="ORF">METZ01_LOCUS244043</name>
</gene>
<accession>A0A382HVI3</accession>